<dbReference type="RefSeq" id="WP_183988067.1">
    <property type="nucleotide sequence ID" value="NZ_JACHHG010000010.1"/>
</dbReference>
<evidence type="ECO:0000313" key="7">
    <source>
        <dbReference type="Proteomes" id="UP000569951"/>
    </source>
</evidence>
<keyword evidence="4 5" id="KW-0472">Membrane</keyword>
<evidence type="ECO:0000256" key="1">
    <source>
        <dbReference type="ARBA" id="ARBA00004141"/>
    </source>
</evidence>
<comment type="caution">
    <text evidence="6">The sequence shown here is derived from an EMBL/GenBank/DDBJ whole genome shotgun (WGS) entry which is preliminary data.</text>
</comment>
<comment type="subcellular location">
    <subcellularLocation>
        <location evidence="1">Membrane</location>
        <topology evidence="1">Multi-pass membrane protein</topology>
    </subcellularLocation>
</comment>
<dbReference type="GO" id="GO:0016020">
    <property type="term" value="C:membrane"/>
    <property type="evidence" value="ECO:0007669"/>
    <property type="project" value="UniProtKB-SubCell"/>
</dbReference>
<dbReference type="Proteomes" id="UP000569951">
    <property type="component" value="Unassembled WGS sequence"/>
</dbReference>
<feature type="transmembrane region" description="Helical" evidence="5">
    <location>
        <begin position="6"/>
        <end position="27"/>
    </location>
</feature>
<proteinExistence type="predicted"/>
<organism evidence="6 7">
    <name type="scientific">Deinobacterium chartae</name>
    <dbReference type="NCBI Taxonomy" id="521158"/>
    <lineage>
        <taxon>Bacteria</taxon>
        <taxon>Thermotogati</taxon>
        <taxon>Deinococcota</taxon>
        <taxon>Deinococci</taxon>
        <taxon>Deinococcales</taxon>
        <taxon>Deinococcaceae</taxon>
        <taxon>Deinobacterium</taxon>
    </lineage>
</organism>
<protein>
    <submittedName>
        <fullName evidence="6">Nicotinamide mononucleotide transporter</fullName>
    </submittedName>
</protein>
<reference evidence="6 7" key="1">
    <citation type="submission" date="2020-08" db="EMBL/GenBank/DDBJ databases">
        <title>Genomic Encyclopedia of Type Strains, Phase IV (KMG-IV): sequencing the most valuable type-strain genomes for metagenomic binning, comparative biology and taxonomic classification.</title>
        <authorList>
            <person name="Goeker M."/>
        </authorList>
    </citation>
    <scope>NUCLEOTIDE SEQUENCE [LARGE SCALE GENOMIC DNA]</scope>
    <source>
        <strain evidence="6 7">DSM 21458</strain>
    </source>
</reference>
<dbReference type="EMBL" id="JACHHG010000010">
    <property type="protein sequence ID" value="MBB6099317.1"/>
    <property type="molecule type" value="Genomic_DNA"/>
</dbReference>
<sequence length="196" mass="22806">MNLMGFTVPLWVLDWTGSLLVVASLLALLRKHPVYWHFSNASLLPYFLLFVSGGQYILAGLQVSYLIFGLHGMYLWRLERGRDAHGQRFNEALWYNLGWMLTLLIFAYTVWVTRFSDGWSYLQFVVVSLALVANWATTRRWTWSWYVWLGVNTLQAVLFAHLGLWAQFALQFVLFGLSLRGLVLWSRDDRARLAHA</sequence>
<keyword evidence="7" id="KW-1185">Reference proteome</keyword>
<evidence type="ECO:0000256" key="5">
    <source>
        <dbReference type="SAM" id="Phobius"/>
    </source>
</evidence>
<feature type="transmembrane region" description="Helical" evidence="5">
    <location>
        <begin position="143"/>
        <end position="162"/>
    </location>
</feature>
<evidence type="ECO:0000256" key="2">
    <source>
        <dbReference type="ARBA" id="ARBA00022692"/>
    </source>
</evidence>
<keyword evidence="3 5" id="KW-1133">Transmembrane helix</keyword>
<evidence type="ECO:0000256" key="3">
    <source>
        <dbReference type="ARBA" id="ARBA00022989"/>
    </source>
</evidence>
<dbReference type="AlphaFoldDB" id="A0A841I0W9"/>
<keyword evidence="2 5" id="KW-0812">Transmembrane</keyword>
<gene>
    <name evidence="6" type="ORF">HNR42_002755</name>
</gene>
<feature type="transmembrane region" description="Helical" evidence="5">
    <location>
        <begin position="168"/>
        <end position="185"/>
    </location>
</feature>
<feature type="transmembrane region" description="Helical" evidence="5">
    <location>
        <begin position="118"/>
        <end position="136"/>
    </location>
</feature>
<name>A0A841I0W9_9DEIO</name>
<accession>A0A841I0W9</accession>
<feature type="transmembrane region" description="Helical" evidence="5">
    <location>
        <begin position="92"/>
        <end position="112"/>
    </location>
</feature>
<dbReference type="InterPro" id="IPR006419">
    <property type="entry name" value="NMN_transpt_PnuC"/>
</dbReference>
<dbReference type="Pfam" id="PF04973">
    <property type="entry name" value="NMN_transporter"/>
    <property type="match status" value="1"/>
</dbReference>
<dbReference type="GO" id="GO:0034257">
    <property type="term" value="F:nicotinamide riboside transmembrane transporter activity"/>
    <property type="evidence" value="ECO:0007669"/>
    <property type="project" value="InterPro"/>
</dbReference>
<feature type="transmembrane region" description="Helical" evidence="5">
    <location>
        <begin position="57"/>
        <end position="76"/>
    </location>
</feature>
<evidence type="ECO:0000256" key="4">
    <source>
        <dbReference type="ARBA" id="ARBA00023136"/>
    </source>
</evidence>
<evidence type="ECO:0000313" key="6">
    <source>
        <dbReference type="EMBL" id="MBB6099317.1"/>
    </source>
</evidence>